<keyword evidence="6" id="KW-1185">Reference proteome</keyword>
<dbReference type="FunCoup" id="G8ZZK0">
    <property type="interactions" value="40"/>
</dbReference>
<evidence type="ECO:0000256" key="4">
    <source>
        <dbReference type="RuleBase" id="RU367012"/>
    </source>
</evidence>
<protein>
    <recommendedName>
        <fullName evidence="2 4">Topoisomerase I damage affected protein 2</fullName>
    </recommendedName>
</protein>
<dbReference type="HOGENOM" id="CLU_137494_1_0_1"/>
<accession>G8ZZK0</accession>
<dbReference type="RefSeq" id="XP_003683255.1">
    <property type="nucleotide sequence ID" value="XM_003683207.1"/>
</dbReference>
<comment type="subcellular location">
    <subcellularLocation>
        <location evidence="4">Cytoplasm</location>
    </subcellularLocation>
    <subcellularLocation>
        <location evidence="4">Cell projection</location>
    </subcellularLocation>
</comment>
<dbReference type="InParanoid" id="G8ZZK0"/>
<dbReference type="Proteomes" id="UP000005627">
    <property type="component" value="Chromosome 8"/>
</dbReference>
<dbReference type="OrthoDB" id="10059120at2759"/>
<dbReference type="GO" id="GO:0042995">
    <property type="term" value="C:cell projection"/>
    <property type="evidence" value="ECO:0007669"/>
    <property type="project" value="UniProtKB-SubCell"/>
</dbReference>
<evidence type="ECO:0000256" key="3">
    <source>
        <dbReference type="ARBA" id="ARBA00023273"/>
    </source>
</evidence>
<sequence length="115" mass="12736">MEFQTGQDKVANAPVSQDKLVELIETSYVAAGASPGEGSVKDKFLTKVLEQLVQHSSQYKYVISMTSLKGEAKDNDVSMSNDIGAAWNSKKDGFYNYTLANNDEKFLVTVFWISK</sequence>
<dbReference type="CDD" id="cd21457">
    <property type="entry name" value="DLC-like_TDA2"/>
    <property type="match status" value="1"/>
</dbReference>
<organism evidence="5 6">
    <name type="scientific">Torulaspora delbrueckii</name>
    <name type="common">Yeast</name>
    <name type="synonym">Candida colliculosa</name>
    <dbReference type="NCBI Taxonomy" id="4950"/>
    <lineage>
        <taxon>Eukaryota</taxon>
        <taxon>Fungi</taxon>
        <taxon>Dikarya</taxon>
        <taxon>Ascomycota</taxon>
        <taxon>Saccharomycotina</taxon>
        <taxon>Saccharomycetes</taxon>
        <taxon>Saccharomycetales</taxon>
        <taxon>Saccharomycetaceae</taxon>
        <taxon>Torulaspora</taxon>
    </lineage>
</organism>
<name>G8ZZK0_TORDE</name>
<evidence type="ECO:0000256" key="2">
    <source>
        <dbReference type="ARBA" id="ARBA00019193"/>
    </source>
</evidence>
<dbReference type="GO" id="GO:0110131">
    <property type="term" value="C:Aim21-Tda2 complex"/>
    <property type="evidence" value="ECO:0007669"/>
    <property type="project" value="EnsemblFungi"/>
</dbReference>
<dbReference type="GO" id="GO:0030837">
    <property type="term" value="P:negative regulation of actin filament polymerization"/>
    <property type="evidence" value="ECO:0007669"/>
    <property type="project" value="EnsemblFungi"/>
</dbReference>
<dbReference type="GO" id="GO:2000813">
    <property type="term" value="P:negative regulation of barbed-end actin filament capping"/>
    <property type="evidence" value="ECO:0007669"/>
    <property type="project" value="EnsemblFungi"/>
</dbReference>
<evidence type="ECO:0000313" key="6">
    <source>
        <dbReference type="Proteomes" id="UP000005627"/>
    </source>
</evidence>
<dbReference type="Gene3D" id="3.30.1140.40">
    <property type="entry name" value="Tctex-1"/>
    <property type="match status" value="1"/>
</dbReference>
<evidence type="ECO:0000256" key="1">
    <source>
        <dbReference type="ARBA" id="ARBA00010778"/>
    </source>
</evidence>
<dbReference type="GeneID" id="11501129"/>
<gene>
    <name evidence="5" type="primary">TDEL0H01850</name>
    <name evidence="5" type="ORF">TDEL_0H01850</name>
</gene>
<keyword evidence="3 4" id="KW-0966">Cell projection</keyword>
<reference evidence="5 6" key="1">
    <citation type="journal article" date="2011" name="Proc. Natl. Acad. Sci. U.S.A.">
        <title>Evolutionary erosion of yeast sex chromosomes by mating-type switching accidents.</title>
        <authorList>
            <person name="Gordon J.L."/>
            <person name="Armisen D."/>
            <person name="Proux-Wera E."/>
            <person name="Oheigeartaigh S.S."/>
            <person name="Byrne K.P."/>
            <person name="Wolfe K.H."/>
        </authorList>
    </citation>
    <scope>NUCLEOTIDE SEQUENCE [LARGE SCALE GENOMIC DNA]</scope>
    <source>
        <strain evidence="6">ATCC 10662 / CBS 1146 / NBRC 0425 / NCYC 2629 / NRRL Y-866</strain>
    </source>
</reference>
<dbReference type="AlphaFoldDB" id="G8ZZK0"/>
<dbReference type="STRING" id="1076872.G8ZZK0"/>
<comment type="similarity">
    <text evidence="1 4">Belongs to the TDA2 family.</text>
</comment>
<dbReference type="EMBL" id="HE616749">
    <property type="protein sequence ID" value="CCE94044.1"/>
    <property type="molecule type" value="Genomic_DNA"/>
</dbReference>
<dbReference type="KEGG" id="tdl:TDEL_0H01850"/>
<dbReference type="GO" id="GO:0051015">
    <property type="term" value="F:actin filament binding"/>
    <property type="evidence" value="ECO:0007669"/>
    <property type="project" value="EnsemblFungi"/>
</dbReference>
<keyword evidence="4" id="KW-0963">Cytoplasm</keyword>
<dbReference type="Pfam" id="PF03645">
    <property type="entry name" value="Tctex-1"/>
    <property type="match status" value="1"/>
</dbReference>
<proteinExistence type="inferred from homology"/>
<dbReference type="eggNOG" id="ENOG502S7YH">
    <property type="taxonomic scope" value="Eukaryota"/>
</dbReference>
<dbReference type="InterPro" id="IPR038586">
    <property type="entry name" value="Tctex-1-like_sf"/>
</dbReference>
<evidence type="ECO:0000313" key="5">
    <source>
        <dbReference type="EMBL" id="CCE94044.1"/>
    </source>
</evidence>
<dbReference type="InterPro" id="IPR005334">
    <property type="entry name" value="Tctex-1-like"/>
</dbReference>